<dbReference type="Pfam" id="PF13765">
    <property type="entry name" value="PRY"/>
    <property type="match status" value="1"/>
</dbReference>
<dbReference type="InterPro" id="IPR053896">
    <property type="entry name" value="BTN3A2-like_Ig-C"/>
</dbReference>
<evidence type="ECO:0000259" key="9">
    <source>
        <dbReference type="PROSITE" id="PS50188"/>
    </source>
</evidence>
<keyword evidence="6 8" id="KW-0472">Membrane</keyword>
<comment type="subcellular location">
    <subcellularLocation>
        <location evidence="1">Membrane</location>
        <topology evidence="1">Single-pass type I membrane protein</topology>
    </subcellularLocation>
</comment>
<dbReference type="Pfam" id="PF22705">
    <property type="entry name" value="C2-set_3"/>
    <property type="match status" value="1"/>
</dbReference>
<dbReference type="PROSITE" id="PS50835">
    <property type="entry name" value="IG_LIKE"/>
    <property type="match status" value="2"/>
</dbReference>
<dbReference type="SMART" id="SM00589">
    <property type="entry name" value="PRY"/>
    <property type="match status" value="1"/>
</dbReference>
<feature type="domain" description="B30.2/SPRY" evidence="9">
    <location>
        <begin position="308"/>
        <end position="501"/>
    </location>
</feature>
<dbReference type="Gene3D" id="2.60.120.920">
    <property type="match status" value="1"/>
</dbReference>
<dbReference type="EMBL" id="AHAT01012860">
    <property type="status" value="NOT_ANNOTATED_CDS"/>
    <property type="molecule type" value="Genomic_DNA"/>
</dbReference>
<evidence type="ECO:0000256" key="8">
    <source>
        <dbReference type="SAM" id="Phobius"/>
    </source>
</evidence>
<dbReference type="FunFam" id="2.60.40.10:FF:002490">
    <property type="entry name" value="Uncharacterized protein"/>
    <property type="match status" value="1"/>
</dbReference>
<dbReference type="SMART" id="SM00449">
    <property type="entry name" value="SPRY"/>
    <property type="match status" value="1"/>
</dbReference>
<dbReference type="FunFam" id="2.60.40.10:FF:000088">
    <property type="entry name" value="Butyrophilin subfamily 1 member A1"/>
    <property type="match status" value="1"/>
</dbReference>
<evidence type="ECO:0000313" key="11">
    <source>
        <dbReference type="Ensembl" id="ENSLOCP00000012098.1"/>
    </source>
</evidence>
<keyword evidence="4" id="KW-0732">Signal</keyword>
<evidence type="ECO:0000256" key="4">
    <source>
        <dbReference type="ARBA" id="ARBA00022729"/>
    </source>
</evidence>
<dbReference type="OMA" id="WVKMIPE"/>
<dbReference type="InterPro" id="IPR050504">
    <property type="entry name" value="IgSF_BTN/MOG"/>
</dbReference>
<dbReference type="GeneTree" id="ENSGT01120000271914"/>
<proteinExistence type="inferred from homology"/>
<dbReference type="SUPFAM" id="SSF48726">
    <property type="entry name" value="Immunoglobulin"/>
    <property type="match status" value="2"/>
</dbReference>
<dbReference type="STRING" id="7918.ENSLOCP00000012098"/>
<dbReference type="Pfam" id="PF07686">
    <property type="entry name" value="V-set"/>
    <property type="match status" value="1"/>
</dbReference>
<dbReference type="SUPFAM" id="SSF49899">
    <property type="entry name" value="Concanavalin A-like lectins/glucanases"/>
    <property type="match status" value="1"/>
</dbReference>
<evidence type="ECO:0000256" key="6">
    <source>
        <dbReference type="ARBA" id="ARBA00023136"/>
    </source>
</evidence>
<dbReference type="InterPro" id="IPR006574">
    <property type="entry name" value="PRY"/>
</dbReference>
<dbReference type="GO" id="GO:0050852">
    <property type="term" value="P:T cell receptor signaling pathway"/>
    <property type="evidence" value="ECO:0000318"/>
    <property type="project" value="GO_Central"/>
</dbReference>
<dbReference type="GO" id="GO:0001817">
    <property type="term" value="P:regulation of cytokine production"/>
    <property type="evidence" value="ECO:0000318"/>
    <property type="project" value="GO_Central"/>
</dbReference>
<evidence type="ECO:0000256" key="5">
    <source>
        <dbReference type="ARBA" id="ARBA00022989"/>
    </source>
</evidence>
<keyword evidence="12" id="KW-1185">Reference proteome</keyword>
<organism evidence="11 12">
    <name type="scientific">Lepisosteus oculatus</name>
    <name type="common">Spotted gar</name>
    <dbReference type="NCBI Taxonomy" id="7918"/>
    <lineage>
        <taxon>Eukaryota</taxon>
        <taxon>Metazoa</taxon>
        <taxon>Chordata</taxon>
        <taxon>Craniata</taxon>
        <taxon>Vertebrata</taxon>
        <taxon>Euteleostomi</taxon>
        <taxon>Actinopterygii</taxon>
        <taxon>Neopterygii</taxon>
        <taxon>Holostei</taxon>
        <taxon>Semionotiformes</taxon>
        <taxon>Lepisosteidae</taxon>
        <taxon>Lepisosteus</taxon>
    </lineage>
</organism>
<feature type="domain" description="Ig-like" evidence="10">
    <location>
        <begin position="157"/>
        <end position="236"/>
    </location>
</feature>
<evidence type="ECO:0000256" key="3">
    <source>
        <dbReference type="ARBA" id="ARBA00022692"/>
    </source>
</evidence>
<dbReference type="PRINTS" id="PR01407">
    <property type="entry name" value="BUTYPHLNCDUF"/>
</dbReference>
<dbReference type="InterPro" id="IPR036179">
    <property type="entry name" value="Ig-like_dom_sf"/>
</dbReference>
<dbReference type="InterPro" id="IPR013783">
    <property type="entry name" value="Ig-like_fold"/>
</dbReference>
<dbReference type="PANTHER" id="PTHR24100:SF130">
    <property type="entry name" value="BUTYROPHILIN-LIKE PROTEIN 9"/>
    <property type="match status" value="1"/>
</dbReference>
<evidence type="ECO:0000259" key="10">
    <source>
        <dbReference type="PROSITE" id="PS50835"/>
    </source>
</evidence>
<dbReference type="PROSITE" id="PS50188">
    <property type="entry name" value="B302_SPRY"/>
    <property type="match status" value="1"/>
</dbReference>
<dbReference type="SMART" id="SM00409">
    <property type="entry name" value="IG"/>
    <property type="match status" value="1"/>
</dbReference>
<dbReference type="InterPro" id="IPR003877">
    <property type="entry name" value="SPRY_dom"/>
</dbReference>
<dbReference type="Ensembl" id="ENSLOCT00000012119.1">
    <property type="protein sequence ID" value="ENSLOCP00000012098.1"/>
    <property type="gene ID" value="ENSLOCG00000009903.1"/>
</dbReference>
<reference evidence="11" key="2">
    <citation type="submission" date="2025-08" db="UniProtKB">
        <authorList>
            <consortium name="Ensembl"/>
        </authorList>
    </citation>
    <scope>IDENTIFICATION</scope>
</reference>
<evidence type="ECO:0000256" key="1">
    <source>
        <dbReference type="ARBA" id="ARBA00004479"/>
    </source>
</evidence>
<dbReference type="Bgee" id="ENSLOCG00000009903">
    <property type="expression patterns" value="Expressed in liver and 8 other cell types or tissues"/>
</dbReference>
<dbReference type="InParanoid" id="W5MUN9"/>
<dbReference type="InterPro" id="IPR007110">
    <property type="entry name" value="Ig-like_dom"/>
</dbReference>
<comment type="similarity">
    <text evidence="2">Belongs to the immunoglobulin superfamily. BTN/MOG family.</text>
</comment>
<reference evidence="12" key="1">
    <citation type="submission" date="2011-12" db="EMBL/GenBank/DDBJ databases">
        <title>The Draft Genome of Lepisosteus oculatus.</title>
        <authorList>
            <consortium name="The Broad Institute Genome Assembly &amp; Analysis Group"/>
            <consortium name="Computational R&amp;D Group"/>
            <consortium name="and Sequencing Platform"/>
            <person name="Di Palma F."/>
            <person name="Alfoldi J."/>
            <person name="Johnson J."/>
            <person name="Berlin A."/>
            <person name="Gnerre S."/>
            <person name="Jaffe D."/>
            <person name="MacCallum I."/>
            <person name="Young S."/>
            <person name="Walker B.J."/>
            <person name="Lander E.S."/>
            <person name="Lindblad-Toh K."/>
        </authorList>
    </citation>
    <scope>NUCLEOTIDE SEQUENCE [LARGE SCALE GENOMIC DNA]</scope>
</reference>
<dbReference type="Pfam" id="PF00622">
    <property type="entry name" value="SPRY"/>
    <property type="match status" value="1"/>
</dbReference>
<dbReference type="FunFam" id="2.60.120.920:FF:000080">
    <property type="entry name" value="Uncharacterized protein"/>
    <property type="match status" value="1"/>
</dbReference>
<feature type="transmembrane region" description="Helical" evidence="8">
    <location>
        <begin position="245"/>
        <end position="266"/>
    </location>
</feature>
<sequence length="502" mass="56735">TGSSSRATEPVSSVVCILVSFCSVLDDQVVVLGPADPVVVFPGEDAVLPCYLSPDISTGDLEIKWFREDYRTAVCLYQYGSYNFEKQNPSYSGRAELFPEELPRGNMSLKLKDVRRSDHGKYKCVVESAEHYEDALIDLSIRALGSQPSVSLHSSGGDEDQLLCRSEGWFPEPAVIWTDRDGNDVTSLSNTTVERDSLGLLNVRSYISAQRESNIFSCLLRSALPETDCGSQLYISKDVFPGPSGWMVCLFLTAAFTMAASALLVIHWRRMDKEERLWESKRKFAPEGKRTTINGSSLRRASREQRCHVKCKYQESCLWRVQSLIAEYFSLDPHTAHIALIVSEDGKRVRRGEEKDLPDNPQRFDYWSCVLSREGFTSGRHYWEVEGNDDWTIGVTRESAERKAGFSFVPQGGYWGLYSGYSGFSALSDPVTPLLSSLRPRKVGVCMDIEERKVSFYTVESRSHIYTFTDMVFNQGEKIYPVFRTRDRCQDLVLLPPVRCGD</sequence>
<dbReference type="CDD" id="cd13733">
    <property type="entry name" value="SPRY_PRY_C-I_1"/>
    <property type="match status" value="1"/>
</dbReference>
<protein>
    <recommendedName>
        <fullName evidence="13">Butyrophilin subfamily 1 member A1-like</fullName>
    </recommendedName>
</protein>
<dbReference type="Gene3D" id="2.60.40.10">
    <property type="entry name" value="Immunoglobulins"/>
    <property type="match status" value="2"/>
</dbReference>
<name>W5MUN9_LEPOC</name>
<dbReference type="InterPro" id="IPR043136">
    <property type="entry name" value="B30.2/SPRY_sf"/>
</dbReference>
<dbReference type="PANTHER" id="PTHR24100">
    <property type="entry name" value="BUTYROPHILIN"/>
    <property type="match status" value="1"/>
</dbReference>
<evidence type="ECO:0000313" key="12">
    <source>
        <dbReference type="Proteomes" id="UP000018468"/>
    </source>
</evidence>
<feature type="domain" description="Ig-like" evidence="10">
    <location>
        <begin position="27"/>
        <end position="140"/>
    </location>
</feature>
<dbReference type="SMART" id="SM00406">
    <property type="entry name" value="IGv"/>
    <property type="match status" value="1"/>
</dbReference>
<dbReference type="InterPro" id="IPR003879">
    <property type="entry name" value="Butyrophylin_SPRY"/>
</dbReference>
<keyword evidence="3 8" id="KW-0812">Transmembrane</keyword>
<dbReference type="InterPro" id="IPR001870">
    <property type="entry name" value="B30.2/SPRY"/>
</dbReference>
<evidence type="ECO:0000256" key="7">
    <source>
        <dbReference type="ARBA" id="ARBA00023319"/>
    </source>
</evidence>
<evidence type="ECO:0008006" key="13">
    <source>
        <dbReference type="Google" id="ProtNLM"/>
    </source>
</evidence>
<dbReference type="eggNOG" id="ENOG502QSRZ">
    <property type="taxonomic scope" value="Eukaryota"/>
</dbReference>
<dbReference type="InterPro" id="IPR013106">
    <property type="entry name" value="Ig_V-set"/>
</dbReference>
<dbReference type="InterPro" id="IPR003599">
    <property type="entry name" value="Ig_sub"/>
</dbReference>
<dbReference type="GO" id="GO:0009897">
    <property type="term" value="C:external side of plasma membrane"/>
    <property type="evidence" value="ECO:0000318"/>
    <property type="project" value="GO_Central"/>
</dbReference>
<dbReference type="Proteomes" id="UP000018468">
    <property type="component" value="Linkage group LG14"/>
</dbReference>
<dbReference type="GO" id="GO:0005102">
    <property type="term" value="F:signaling receptor binding"/>
    <property type="evidence" value="ECO:0000318"/>
    <property type="project" value="GO_Central"/>
</dbReference>
<dbReference type="InterPro" id="IPR013320">
    <property type="entry name" value="ConA-like_dom_sf"/>
</dbReference>
<dbReference type="AlphaFoldDB" id="W5MUN9"/>
<keyword evidence="7" id="KW-0393">Immunoglobulin domain</keyword>
<reference evidence="11" key="3">
    <citation type="submission" date="2025-09" db="UniProtKB">
        <authorList>
            <consortium name="Ensembl"/>
        </authorList>
    </citation>
    <scope>IDENTIFICATION</scope>
</reference>
<dbReference type="HOGENOM" id="CLU_013137_22_2_1"/>
<keyword evidence="5 8" id="KW-1133">Transmembrane helix</keyword>
<accession>W5MUN9</accession>
<evidence type="ECO:0000256" key="2">
    <source>
        <dbReference type="ARBA" id="ARBA00007591"/>
    </source>
</evidence>